<feature type="compositionally biased region" description="Polar residues" evidence="5">
    <location>
        <begin position="777"/>
        <end position="796"/>
    </location>
</feature>
<protein>
    <submittedName>
        <fullName evidence="7">LANO_0H21374g1_1</fullName>
    </submittedName>
</protein>
<dbReference type="PROSITE" id="PS00434">
    <property type="entry name" value="HSF_DOMAIN"/>
    <property type="match status" value="1"/>
</dbReference>
<accession>A0A1G4KNS7</accession>
<dbReference type="InterPro" id="IPR036390">
    <property type="entry name" value="WH_DNA-bd_sf"/>
</dbReference>
<proteinExistence type="inferred from homology"/>
<feature type="compositionally biased region" description="Polar residues" evidence="5">
    <location>
        <begin position="140"/>
        <end position="162"/>
    </location>
</feature>
<feature type="compositionally biased region" description="Low complexity" evidence="5">
    <location>
        <begin position="748"/>
        <end position="769"/>
    </location>
</feature>
<feature type="compositionally biased region" description="Basic and acidic residues" evidence="5">
    <location>
        <begin position="694"/>
        <end position="705"/>
    </location>
</feature>
<evidence type="ECO:0000256" key="2">
    <source>
        <dbReference type="ARBA" id="ARBA00023125"/>
    </source>
</evidence>
<dbReference type="InterPro" id="IPR036388">
    <property type="entry name" value="WH-like_DNA-bd_sf"/>
</dbReference>
<feature type="region of interest" description="Disordered" evidence="5">
    <location>
        <begin position="586"/>
        <end position="713"/>
    </location>
</feature>
<dbReference type="EMBL" id="LT598447">
    <property type="protein sequence ID" value="SCV06067.1"/>
    <property type="molecule type" value="Genomic_DNA"/>
</dbReference>
<feature type="region of interest" description="Disordered" evidence="5">
    <location>
        <begin position="492"/>
        <end position="523"/>
    </location>
</feature>
<dbReference type="Pfam" id="PF00447">
    <property type="entry name" value="HSF_DNA-bind"/>
    <property type="match status" value="1"/>
</dbReference>
<evidence type="ECO:0000313" key="7">
    <source>
        <dbReference type="EMBL" id="SCV06067.1"/>
    </source>
</evidence>
<evidence type="ECO:0000256" key="5">
    <source>
        <dbReference type="SAM" id="MobiDB-lite"/>
    </source>
</evidence>
<organism evidence="7 8">
    <name type="scientific">Lachancea nothofagi CBS 11611</name>
    <dbReference type="NCBI Taxonomy" id="1266666"/>
    <lineage>
        <taxon>Eukaryota</taxon>
        <taxon>Fungi</taxon>
        <taxon>Dikarya</taxon>
        <taxon>Ascomycota</taxon>
        <taxon>Saccharomycotina</taxon>
        <taxon>Saccharomycetes</taxon>
        <taxon>Saccharomycetales</taxon>
        <taxon>Saccharomycetaceae</taxon>
        <taxon>Lachancea</taxon>
    </lineage>
</organism>
<dbReference type="GO" id="GO:0043565">
    <property type="term" value="F:sequence-specific DNA binding"/>
    <property type="evidence" value="ECO:0007669"/>
    <property type="project" value="InterPro"/>
</dbReference>
<evidence type="ECO:0000256" key="3">
    <source>
        <dbReference type="ARBA" id="ARBA00023242"/>
    </source>
</evidence>
<dbReference type="Gene3D" id="1.10.10.10">
    <property type="entry name" value="Winged helix-like DNA-binding domain superfamily/Winged helix DNA-binding domain"/>
    <property type="match status" value="1"/>
</dbReference>
<feature type="region of interest" description="Disordered" evidence="5">
    <location>
        <begin position="748"/>
        <end position="856"/>
    </location>
</feature>
<dbReference type="PANTHER" id="PTHR13270">
    <property type="entry name" value="PROTEIN C20ORF116-RELATED"/>
    <property type="match status" value="1"/>
</dbReference>
<sequence>MGVGKPLNPGARDKLRRRRSSAPGQETGEEGEEKSSVGGSTGVASTSSGSSGAGSGANTAFIHKLCSMLEDTAMQDLIWWAPSQTSFLMCPTERFSKALSSYFKHANVASFVRQLNMYGFHKVNDHKGQQQAKAKIEASASGSNASKRNSVSPDSHADSSTHSANNIWEFKHSSSAFRRGDVEGLKLIKRRSSRYQASIRKNSNSTASTPLINTPSSSDQWPESHYGPRRSGSFVDTTHAYPYPPMPQAPLPSSAPGTTNLIYPPVDYFGAVPPHYPQQQQQQPPPPPPPPQQQQQQQQQQAYKPIQSQFHFQQQIPSQQQQQQQQSIQNPQQSHIQQSQQRPPINNKMSEVSQGAASQVIRPENFAAQNCYESAVDDLRNNNMDMIKILDLIHNLVSLSPHLSYNNQGKAEDIKRSTTPTSSQVSTNEAGFSPRNASAQQQNLEHLVGEITRLKNSTMYRLQRSVAMQQNPRSFQNAADYSSINPYSAYYQSRSNPLPNQNSVSSPALSQLTNSQQASMPQASQHMYYPTPFAPAGTAGLPNEYFGITNTKSAGASAPYLMMNPFEKKGSTSSSKNRHMSVLMDPLAPAPMSHGVSAVSTSVSPNPIQQQQHLQQQHLQHLQLQQQQQQQQQPPQQQQQQQQSQSQQQSQQQSQSQQQQHFYMGHPMASPQPISYGSNPKNHVKMLPTSNPDASHDARGTERRPLSPSIAEMPKSYLPAKASAKTPTGTPVNAMAYKPYFPYGTVPGAGPTSPSGGQSSQQQQMSIQSCMPHHNKAPQQITPRPNPTQRGPSPLNSHEGDACDQERLEKTRPPSPSAGDQDLNAARRDETTGSSSRLFSLLNYDPKEQSSKKTKF</sequence>
<keyword evidence="2" id="KW-0238">DNA-binding</keyword>
<feature type="region of interest" description="Disordered" evidence="5">
    <location>
        <begin position="1"/>
        <end position="55"/>
    </location>
</feature>
<gene>
    <name evidence="7" type="ORF">LANO_0H21374G</name>
</gene>
<comment type="similarity">
    <text evidence="4">Belongs to the HSF family.</text>
</comment>
<dbReference type="SUPFAM" id="SSF46785">
    <property type="entry name" value="Winged helix' DNA-binding domain"/>
    <property type="match status" value="1"/>
</dbReference>
<feature type="region of interest" description="Disordered" evidence="5">
    <location>
        <begin position="409"/>
        <end position="438"/>
    </location>
</feature>
<evidence type="ECO:0000259" key="6">
    <source>
        <dbReference type="PROSITE" id="PS00434"/>
    </source>
</evidence>
<feature type="compositionally biased region" description="Basic and acidic residues" evidence="5">
    <location>
        <begin position="845"/>
        <end position="856"/>
    </location>
</feature>
<feature type="compositionally biased region" description="Polar residues" evidence="5">
    <location>
        <begin position="417"/>
        <end position="438"/>
    </location>
</feature>
<feature type="compositionally biased region" description="Low complexity" evidence="5">
    <location>
        <begin position="609"/>
        <end position="661"/>
    </location>
</feature>
<dbReference type="GO" id="GO:0005634">
    <property type="term" value="C:nucleus"/>
    <property type="evidence" value="ECO:0007669"/>
    <property type="project" value="UniProtKB-SubCell"/>
</dbReference>
<evidence type="ECO:0000256" key="4">
    <source>
        <dbReference type="RuleBase" id="RU004020"/>
    </source>
</evidence>
<feature type="compositionally biased region" description="Polar residues" evidence="5">
    <location>
        <begin position="598"/>
        <end position="608"/>
    </location>
</feature>
<dbReference type="InterPro" id="IPR000232">
    <property type="entry name" value="HSF_DNA-bd"/>
</dbReference>
<feature type="compositionally biased region" description="Low complexity" evidence="5">
    <location>
        <begin position="36"/>
        <end position="50"/>
    </location>
</feature>
<keyword evidence="8" id="KW-1185">Reference proteome</keyword>
<dbReference type="SMART" id="SM00415">
    <property type="entry name" value="HSF"/>
    <property type="match status" value="1"/>
</dbReference>
<feature type="region of interest" description="Disordered" evidence="5">
    <location>
        <begin position="126"/>
        <end position="162"/>
    </location>
</feature>
<feature type="compositionally biased region" description="Basic and acidic residues" evidence="5">
    <location>
        <begin position="798"/>
        <end position="812"/>
    </location>
</feature>
<reference evidence="8" key="1">
    <citation type="submission" date="2016-03" db="EMBL/GenBank/DDBJ databases">
        <authorList>
            <person name="Devillers Hugo."/>
        </authorList>
    </citation>
    <scope>NUCLEOTIDE SEQUENCE [LARGE SCALE GENOMIC DNA]</scope>
</reference>
<evidence type="ECO:0000256" key="1">
    <source>
        <dbReference type="ARBA" id="ARBA00004123"/>
    </source>
</evidence>
<comment type="subcellular location">
    <subcellularLocation>
        <location evidence="1">Nucleus</location>
    </subcellularLocation>
</comment>
<dbReference type="GO" id="GO:0003700">
    <property type="term" value="F:DNA-binding transcription factor activity"/>
    <property type="evidence" value="ECO:0007669"/>
    <property type="project" value="InterPro"/>
</dbReference>
<feature type="domain" description="HSF-type DNA-binding" evidence="6">
    <location>
        <begin position="99"/>
        <end position="123"/>
    </location>
</feature>
<feature type="compositionally biased region" description="Pro residues" evidence="5">
    <location>
        <begin position="283"/>
        <end position="292"/>
    </location>
</feature>
<dbReference type="AlphaFoldDB" id="A0A1G4KNS7"/>
<dbReference type="Proteomes" id="UP000189911">
    <property type="component" value="Chromosome H"/>
</dbReference>
<feature type="compositionally biased region" description="Polar residues" evidence="5">
    <location>
        <begin position="672"/>
        <end position="681"/>
    </location>
</feature>
<dbReference type="OrthoDB" id="60033at2759"/>
<feature type="compositionally biased region" description="Polar residues" evidence="5">
    <location>
        <begin position="194"/>
        <end position="221"/>
    </location>
</feature>
<feature type="compositionally biased region" description="Low complexity" evidence="5">
    <location>
        <begin position="293"/>
        <end position="345"/>
    </location>
</feature>
<feature type="compositionally biased region" description="Polar residues" evidence="5">
    <location>
        <begin position="347"/>
        <end position="357"/>
    </location>
</feature>
<evidence type="ECO:0000313" key="8">
    <source>
        <dbReference type="Proteomes" id="UP000189911"/>
    </source>
</evidence>
<keyword evidence="3" id="KW-0539">Nucleus</keyword>
<name>A0A1G4KNS7_9SACH</name>
<feature type="region of interest" description="Disordered" evidence="5">
    <location>
        <begin position="193"/>
        <end position="357"/>
    </location>
</feature>
<dbReference type="PRINTS" id="PR00056">
    <property type="entry name" value="HSFDOMAIN"/>
</dbReference>